<reference evidence="1" key="1">
    <citation type="submission" date="2024-03" db="EMBL/GenBank/DDBJ databases">
        <title>Human intestinal bacterial collection.</title>
        <authorList>
            <person name="Pauvert C."/>
            <person name="Hitch T.C.A."/>
            <person name="Clavel T."/>
        </authorList>
    </citation>
    <scope>NUCLEOTIDE SEQUENCE</scope>
    <source>
        <strain evidence="1">CLA-AA-H227</strain>
    </source>
</reference>
<name>A0ACC6SBF0_9BACI</name>
<keyword evidence="2" id="KW-1185">Reference proteome</keyword>
<dbReference type="EMBL" id="JBBMEW010000008">
    <property type="protein sequence ID" value="MEQ2527275.1"/>
    <property type="molecule type" value="Genomic_DNA"/>
</dbReference>
<accession>A0ACC6SBF0</accession>
<proteinExistence type="predicted"/>
<gene>
    <name evidence="1" type="ORF">WMO40_11220</name>
</gene>
<protein>
    <submittedName>
        <fullName evidence="1">Uncharacterized protein</fullName>
    </submittedName>
</protein>
<dbReference type="Proteomes" id="UP001439875">
    <property type="component" value="Unassembled WGS sequence"/>
</dbReference>
<sequence>MELYEEDEILSVDSSLSIGSFHYVANVLFTDEPQQVYEYINDDGKIVQAFPNPEPEDSSSYQHLEKQE</sequence>
<comment type="caution">
    <text evidence="1">The sequence shown here is derived from an EMBL/GenBank/DDBJ whole genome shotgun (WGS) entry which is preliminary data.</text>
</comment>
<evidence type="ECO:0000313" key="2">
    <source>
        <dbReference type="Proteomes" id="UP001439875"/>
    </source>
</evidence>
<evidence type="ECO:0000313" key="1">
    <source>
        <dbReference type="EMBL" id="MEQ2527275.1"/>
    </source>
</evidence>
<organism evidence="1 2">
    <name type="scientific">Robertmurraya yapensis</name>
    <name type="common">ex Hitch et al 2024</name>
    <dbReference type="NCBI Taxonomy" id="3133160"/>
    <lineage>
        <taxon>Bacteria</taxon>
        <taxon>Bacillati</taxon>
        <taxon>Bacillota</taxon>
        <taxon>Bacilli</taxon>
        <taxon>Bacillales</taxon>
        <taxon>Bacillaceae</taxon>
        <taxon>Robertmurraya</taxon>
    </lineage>
</organism>